<feature type="compositionally biased region" description="Polar residues" evidence="1">
    <location>
        <begin position="1"/>
        <end position="44"/>
    </location>
</feature>
<protein>
    <submittedName>
        <fullName evidence="2">Uncharacterized protein</fullName>
    </submittedName>
</protein>
<dbReference type="EMBL" id="OU898280">
    <property type="protein sequence ID" value="CAG9834507.1"/>
    <property type="molecule type" value="Genomic_DNA"/>
</dbReference>
<gene>
    <name evidence="2" type="ORF">DIABBA_LOCUS7804</name>
</gene>
<sequence length="175" mass="19690">MICEQTPITPTFNETNPNIPASFEFQTTPITKPTTSKRNLSEIATPNPEDTPDITSSLNPISYFPTPVPKVPKKKSKDKPSLEFRGLPQKITNFIDSHNPKFSLDSQQFTDLLENTYGSNNALSIAKDYTVHITSRIDMINEIHTQAEDRNMKIKCSRPSKKLTKQLLEHVGSSD</sequence>
<evidence type="ECO:0000256" key="1">
    <source>
        <dbReference type="SAM" id="MobiDB-lite"/>
    </source>
</evidence>
<feature type="region of interest" description="Disordered" evidence="1">
    <location>
        <begin position="1"/>
        <end position="81"/>
    </location>
</feature>
<evidence type="ECO:0000313" key="2">
    <source>
        <dbReference type="EMBL" id="CAG9834507.1"/>
    </source>
</evidence>
<organism evidence="2 3">
    <name type="scientific">Diabrotica balteata</name>
    <name type="common">Banded cucumber beetle</name>
    <dbReference type="NCBI Taxonomy" id="107213"/>
    <lineage>
        <taxon>Eukaryota</taxon>
        <taxon>Metazoa</taxon>
        <taxon>Ecdysozoa</taxon>
        <taxon>Arthropoda</taxon>
        <taxon>Hexapoda</taxon>
        <taxon>Insecta</taxon>
        <taxon>Pterygota</taxon>
        <taxon>Neoptera</taxon>
        <taxon>Endopterygota</taxon>
        <taxon>Coleoptera</taxon>
        <taxon>Polyphaga</taxon>
        <taxon>Cucujiformia</taxon>
        <taxon>Chrysomeloidea</taxon>
        <taxon>Chrysomelidae</taxon>
        <taxon>Galerucinae</taxon>
        <taxon>Diabroticina</taxon>
        <taxon>Diabroticites</taxon>
        <taxon>Diabrotica</taxon>
    </lineage>
</organism>
<dbReference type="Proteomes" id="UP001153709">
    <property type="component" value="Chromosome 5"/>
</dbReference>
<dbReference type="AlphaFoldDB" id="A0A9N9SXU0"/>
<name>A0A9N9SXU0_DIABA</name>
<accession>A0A9N9SXU0</accession>
<dbReference type="OrthoDB" id="413361at2759"/>
<reference evidence="2" key="1">
    <citation type="submission" date="2022-01" db="EMBL/GenBank/DDBJ databases">
        <authorList>
            <person name="King R."/>
        </authorList>
    </citation>
    <scope>NUCLEOTIDE SEQUENCE</scope>
</reference>
<proteinExistence type="predicted"/>
<evidence type="ECO:0000313" key="3">
    <source>
        <dbReference type="Proteomes" id="UP001153709"/>
    </source>
</evidence>
<keyword evidence="3" id="KW-1185">Reference proteome</keyword>